<evidence type="ECO:0008006" key="4">
    <source>
        <dbReference type="Google" id="ProtNLM"/>
    </source>
</evidence>
<protein>
    <recommendedName>
        <fullName evidence="4">DUF4136 domain-containing protein</fullName>
    </recommendedName>
</protein>
<dbReference type="EMBL" id="BAABKG010000001">
    <property type="protein sequence ID" value="GAA5144169.1"/>
    <property type="molecule type" value="Genomic_DNA"/>
</dbReference>
<evidence type="ECO:0000256" key="1">
    <source>
        <dbReference type="SAM" id="SignalP"/>
    </source>
</evidence>
<accession>A0ABP9PC00</accession>
<proteinExistence type="predicted"/>
<dbReference type="Proteomes" id="UP001500221">
    <property type="component" value="Unassembled WGS sequence"/>
</dbReference>
<keyword evidence="1" id="KW-0732">Signal</keyword>
<keyword evidence="3" id="KW-1185">Reference proteome</keyword>
<feature type="chain" id="PRO_5046415097" description="DUF4136 domain-containing protein" evidence="1">
    <location>
        <begin position="23"/>
        <end position="187"/>
    </location>
</feature>
<gene>
    <name evidence="2" type="ORF">GCM10023340_11370</name>
</gene>
<name>A0ABP9PC00_9ACTN</name>
<dbReference type="RefSeq" id="WP_345455404.1">
    <property type="nucleotide sequence ID" value="NZ_BAABKG010000001.1"/>
</dbReference>
<comment type="caution">
    <text evidence="2">The sequence shown here is derived from an EMBL/GenBank/DDBJ whole genome shotgun (WGS) entry which is preliminary data.</text>
</comment>
<evidence type="ECO:0000313" key="2">
    <source>
        <dbReference type="EMBL" id="GAA5144169.1"/>
    </source>
</evidence>
<sequence length="187" mass="18327">MILRRRVGAAAAAVLLGGAVLAGCGEDPGPPDDGSQAYVDTTGFEAAGVETVSTDAPAAADGTTVANVLGDSGVSGADVARAADGLDGLALDAGSVAGLLTVVGDATADQPYVVLVFDGPGTAAAFAGADDARTARVFEQRRVDDGRGVLFAGNLVGYVGAEPARSGVDDVREPLREALRTLAGTAG</sequence>
<feature type="signal peptide" evidence="1">
    <location>
        <begin position="1"/>
        <end position="22"/>
    </location>
</feature>
<organism evidence="2 3">
    <name type="scientific">Nocardioides marinquilinus</name>
    <dbReference type="NCBI Taxonomy" id="1210400"/>
    <lineage>
        <taxon>Bacteria</taxon>
        <taxon>Bacillati</taxon>
        <taxon>Actinomycetota</taxon>
        <taxon>Actinomycetes</taxon>
        <taxon>Propionibacteriales</taxon>
        <taxon>Nocardioidaceae</taxon>
        <taxon>Nocardioides</taxon>
    </lineage>
</organism>
<dbReference type="PROSITE" id="PS51257">
    <property type="entry name" value="PROKAR_LIPOPROTEIN"/>
    <property type="match status" value="1"/>
</dbReference>
<evidence type="ECO:0000313" key="3">
    <source>
        <dbReference type="Proteomes" id="UP001500221"/>
    </source>
</evidence>
<reference evidence="3" key="1">
    <citation type="journal article" date="2019" name="Int. J. Syst. Evol. Microbiol.">
        <title>The Global Catalogue of Microorganisms (GCM) 10K type strain sequencing project: providing services to taxonomists for standard genome sequencing and annotation.</title>
        <authorList>
            <consortium name="The Broad Institute Genomics Platform"/>
            <consortium name="The Broad Institute Genome Sequencing Center for Infectious Disease"/>
            <person name="Wu L."/>
            <person name="Ma J."/>
        </authorList>
    </citation>
    <scope>NUCLEOTIDE SEQUENCE [LARGE SCALE GENOMIC DNA]</scope>
    <source>
        <strain evidence="3">JCM 18459</strain>
    </source>
</reference>